<evidence type="ECO:0000256" key="1">
    <source>
        <dbReference type="SAM" id="Phobius"/>
    </source>
</evidence>
<dbReference type="PANTHER" id="PTHR40076:SF1">
    <property type="entry name" value="MEMBRANE PROTEIN"/>
    <property type="match status" value="1"/>
</dbReference>
<dbReference type="STRING" id="1127696.HMPREF9134_00570"/>
<evidence type="ECO:0008006" key="4">
    <source>
        <dbReference type="Google" id="ProtNLM"/>
    </source>
</evidence>
<keyword evidence="1" id="KW-0812">Transmembrane</keyword>
<evidence type="ECO:0000313" key="2">
    <source>
        <dbReference type="EMBL" id="EKY02181.1"/>
    </source>
</evidence>
<dbReference type="RefSeq" id="WP_005468761.1">
    <property type="nucleotide sequence ID" value="NZ_KB291043.1"/>
</dbReference>
<name>L1NFS2_9PORP</name>
<protein>
    <recommendedName>
        <fullName evidence="4">Glycerophosphoryl diester phosphodiesterase membrane domain-containing protein</fullName>
    </recommendedName>
</protein>
<gene>
    <name evidence="2" type="ORF">HMPREF9134_00570</name>
</gene>
<organism evidence="2 3">
    <name type="scientific">Porphyromonas catoniae F0037</name>
    <dbReference type="NCBI Taxonomy" id="1127696"/>
    <lineage>
        <taxon>Bacteria</taxon>
        <taxon>Pseudomonadati</taxon>
        <taxon>Bacteroidota</taxon>
        <taxon>Bacteroidia</taxon>
        <taxon>Bacteroidales</taxon>
        <taxon>Porphyromonadaceae</taxon>
        <taxon>Porphyromonas</taxon>
    </lineage>
</organism>
<reference evidence="2 3" key="1">
    <citation type="submission" date="2012-05" db="EMBL/GenBank/DDBJ databases">
        <authorList>
            <person name="Weinstock G."/>
            <person name="Sodergren E."/>
            <person name="Lobos E.A."/>
            <person name="Fulton L."/>
            <person name="Fulton R."/>
            <person name="Courtney L."/>
            <person name="Fronick C."/>
            <person name="O'Laughlin M."/>
            <person name="Godfrey J."/>
            <person name="Wilson R.M."/>
            <person name="Miner T."/>
            <person name="Farmer C."/>
            <person name="Delehaunty K."/>
            <person name="Cordes M."/>
            <person name="Minx P."/>
            <person name="Tomlinson C."/>
            <person name="Chen J."/>
            <person name="Wollam A."/>
            <person name="Pepin K.H."/>
            <person name="Bhonagiri V."/>
            <person name="Zhang X."/>
            <person name="Suruliraj S."/>
            <person name="Warren W."/>
            <person name="Mitreva M."/>
            <person name="Mardis E.R."/>
            <person name="Wilson R.K."/>
        </authorList>
    </citation>
    <scope>NUCLEOTIDE SEQUENCE [LARGE SCALE GENOMIC DNA]</scope>
    <source>
        <strain evidence="2 3">F0037</strain>
    </source>
</reference>
<keyword evidence="1" id="KW-0472">Membrane</keyword>
<proteinExistence type="predicted"/>
<keyword evidence="1" id="KW-1133">Transmembrane helix</keyword>
<evidence type="ECO:0000313" key="3">
    <source>
        <dbReference type="Proteomes" id="UP000010408"/>
    </source>
</evidence>
<dbReference type="EMBL" id="AMEQ01000018">
    <property type="protein sequence ID" value="EKY02181.1"/>
    <property type="molecule type" value="Genomic_DNA"/>
</dbReference>
<accession>L1NFS2</accession>
<sequence length="229" mass="25553">MIQHPLPPFSHSSALKKALRLLQANKRLYIPTCLILLTQLILVGGTRLYPHLNPSGMSAESLSMLVACAGLVASLISNYFSLVLILQVLRLTERAQEEGHEQANPYKVALRKFIPLLLLSLMLLLGIGMGIVLFIIPGIYLLLRLMFAQYTFLEQGGIVRSFKESWRLTEGHFYTQVVVLLIAFGLILLGAITLGLGLIFIQPLVTLYLVTYYRYLQGTAIEQIDEPIA</sequence>
<feature type="transmembrane region" description="Helical" evidence="1">
    <location>
        <begin position="173"/>
        <end position="201"/>
    </location>
</feature>
<dbReference type="Proteomes" id="UP000010408">
    <property type="component" value="Unassembled WGS sequence"/>
</dbReference>
<dbReference type="HOGENOM" id="CLU_1282261_0_0_10"/>
<dbReference type="InterPro" id="IPR010380">
    <property type="entry name" value="DUF975"/>
</dbReference>
<feature type="transmembrane region" description="Helical" evidence="1">
    <location>
        <begin position="116"/>
        <end position="143"/>
    </location>
</feature>
<dbReference type="AlphaFoldDB" id="L1NFS2"/>
<feature type="transmembrane region" description="Helical" evidence="1">
    <location>
        <begin position="28"/>
        <end position="49"/>
    </location>
</feature>
<feature type="transmembrane region" description="Helical" evidence="1">
    <location>
        <begin position="61"/>
        <end position="86"/>
    </location>
</feature>
<dbReference type="PATRIC" id="fig|1127696.3.peg.501"/>
<comment type="caution">
    <text evidence="2">The sequence shown here is derived from an EMBL/GenBank/DDBJ whole genome shotgun (WGS) entry which is preliminary data.</text>
</comment>
<dbReference type="PANTHER" id="PTHR40076">
    <property type="entry name" value="MEMBRANE PROTEIN-RELATED"/>
    <property type="match status" value="1"/>
</dbReference>